<dbReference type="EMBL" id="CAKKNE010000002">
    <property type="protein sequence ID" value="CAH0367506.1"/>
    <property type="molecule type" value="Genomic_DNA"/>
</dbReference>
<evidence type="ECO:0000256" key="4">
    <source>
        <dbReference type="SAM" id="MobiDB-lite"/>
    </source>
</evidence>
<dbReference type="Proteomes" id="UP000789595">
    <property type="component" value="Unassembled WGS sequence"/>
</dbReference>
<evidence type="ECO:0000256" key="1">
    <source>
        <dbReference type="ARBA" id="ARBA00022741"/>
    </source>
</evidence>
<protein>
    <recommendedName>
        <fullName evidence="7">AAA+ ATPase domain-containing protein</fullName>
    </recommendedName>
</protein>
<dbReference type="PANTHER" id="PTHR43146">
    <property type="entry name" value="CANCER-RELATED NUCLEOSIDE-TRIPHOSPHATASE"/>
    <property type="match status" value="1"/>
</dbReference>
<dbReference type="Pfam" id="PF03266">
    <property type="entry name" value="NTPase_1"/>
    <property type="match status" value="1"/>
</dbReference>
<keyword evidence="3" id="KW-0067">ATP-binding</keyword>
<evidence type="ECO:0000256" key="2">
    <source>
        <dbReference type="ARBA" id="ARBA00022801"/>
    </source>
</evidence>
<reference evidence="5" key="1">
    <citation type="submission" date="2021-11" db="EMBL/GenBank/DDBJ databases">
        <authorList>
            <consortium name="Genoscope - CEA"/>
            <person name="William W."/>
        </authorList>
    </citation>
    <scope>NUCLEOTIDE SEQUENCE</scope>
</reference>
<dbReference type="AlphaFoldDB" id="A0A8J2SBW5"/>
<evidence type="ECO:0000313" key="5">
    <source>
        <dbReference type="EMBL" id="CAH0367506.1"/>
    </source>
</evidence>
<comment type="caution">
    <text evidence="5">The sequence shown here is derived from an EMBL/GenBank/DDBJ whole genome shotgun (WGS) entry which is preliminary data.</text>
</comment>
<gene>
    <name evidence="5" type="ORF">PECAL_2P05300</name>
</gene>
<accession>A0A8J2SBW5</accession>
<keyword evidence="1" id="KW-0547">Nucleotide-binding</keyword>
<evidence type="ECO:0008006" key="7">
    <source>
        <dbReference type="Google" id="ProtNLM"/>
    </source>
</evidence>
<feature type="compositionally biased region" description="Basic and acidic residues" evidence="4">
    <location>
        <begin position="202"/>
        <end position="213"/>
    </location>
</feature>
<feature type="region of interest" description="Disordered" evidence="4">
    <location>
        <begin position="189"/>
        <end position="235"/>
    </location>
</feature>
<evidence type="ECO:0000313" key="6">
    <source>
        <dbReference type="Proteomes" id="UP000789595"/>
    </source>
</evidence>
<sequence length="235" mass="25386">MQPFASHTSTDWVLVTGQPGCGKTTAVKTLVDELRASGASVRGFYTDEVLSGGQRVGFDIVTVPDGLRGPLARKGAAGPKVGQYGVDVEGFERLALPTLEVDDDDDDNATIYVLDEIGRMELKSDVFAGRVQELLARGVRLVGAITAPIYGHRVAFCDRVSATRGVAVHKLTSKTRDGVTAELMRSLERWDGSGSDSDSGFETDRFADQRFGESEEDEDGNVTFPPKSGKRKRTK</sequence>
<organism evidence="5 6">
    <name type="scientific">Pelagomonas calceolata</name>
    <dbReference type="NCBI Taxonomy" id="35677"/>
    <lineage>
        <taxon>Eukaryota</taxon>
        <taxon>Sar</taxon>
        <taxon>Stramenopiles</taxon>
        <taxon>Ochrophyta</taxon>
        <taxon>Pelagophyceae</taxon>
        <taxon>Pelagomonadales</taxon>
        <taxon>Pelagomonadaceae</taxon>
        <taxon>Pelagomonas</taxon>
    </lineage>
</organism>
<dbReference type="GO" id="GO:0005524">
    <property type="term" value="F:ATP binding"/>
    <property type="evidence" value="ECO:0007669"/>
    <property type="project" value="UniProtKB-KW"/>
</dbReference>
<dbReference type="Gene3D" id="3.40.50.300">
    <property type="entry name" value="P-loop containing nucleotide triphosphate hydrolases"/>
    <property type="match status" value="1"/>
</dbReference>
<dbReference type="InterPro" id="IPR027417">
    <property type="entry name" value="P-loop_NTPase"/>
</dbReference>
<keyword evidence="2" id="KW-0378">Hydrolase</keyword>
<dbReference type="PANTHER" id="PTHR43146:SF1">
    <property type="entry name" value="CANCER-RELATED NUCLEOSIDE-TRIPHOSPHATASE"/>
    <property type="match status" value="1"/>
</dbReference>
<dbReference type="GO" id="GO:0017111">
    <property type="term" value="F:ribonucleoside triphosphate phosphatase activity"/>
    <property type="evidence" value="ECO:0007669"/>
    <property type="project" value="InterPro"/>
</dbReference>
<dbReference type="SUPFAM" id="SSF52540">
    <property type="entry name" value="P-loop containing nucleoside triphosphate hydrolases"/>
    <property type="match status" value="1"/>
</dbReference>
<dbReference type="InterPro" id="IPR004948">
    <property type="entry name" value="Nuc-triphosphatase_THEP1"/>
</dbReference>
<evidence type="ECO:0000256" key="3">
    <source>
        <dbReference type="ARBA" id="ARBA00022840"/>
    </source>
</evidence>
<proteinExistence type="predicted"/>
<keyword evidence="6" id="KW-1185">Reference proteome</keyword>
<dbReference type="OrthoDB" id="446244at2759"/>
<name>A0A8J2SBW5_9STRA</name>